<keyword evidence="2" id="KW-1185">Reference proteome</keyword>
<sequence>MRRKKKNGIEWLEFDLLQKFPEVRHGVFGLGEEKNIPAAFDALGIERGVKLKQCHRADIFEVKCYDAPLTHIEKNYTLIILWGYLGRFKGGHDIFLAPILCLRFRSSSKLTPDKIRPVPSVCVIPLGIMHSNPPASALQNPIATPSGTWTSFLSFFFTWIIPKQVQELDFRQLSRCPKPILELVWVYFRTILRLGVERGIPDSIGFF</sequence>
<accession>A0ABS0B0F7</accession>
<reference evidence="1 2" key="1">
    <citation type="submission" date="2020-01" db="EMBL/GenBank/DDBJ databases">
        <title>Draft genome sequence of Cand. Neptunochlamydia vexilliferae K9.</title>
        <authorList>
            <person name="Schulz F."/>
            <person name="Koestlbacher S."/>
            <person name="Wascher F."/>
            <person name="Pizzetti I."/>
            <person name="Horn M."/>
        </authorList>
    </citation>
    <scope>NUCLEOTIDE SEQUENCE [LARGE SCALE GENOMIC DNA]</scope>
    <source>
        <strain evidence="1 2">K9</strain>
    </source>
</reference>
<evidence type="ECO:0000313" key="1">
    <source>
        <dbReference type="EMBL" id="MBF5059847.1"/>
    </source>
</evidence>
<dbReference type="Proteomes" id="UP001194714">
    <property type="component" value="Unassembled WGS sequence"/>
</dbReference>
<organism evidence="1 2">
    <name type="scientific">Candidatus Neptunichlamydia vexilliferae</name>
    <dbReference type="NCBI Taxonomy" id="1651774"/>
    <lineage>
        <taxon>Bacteria</taxon>
        <taxon>Pseudomonadati</taxon>
        <taxon>Chlamydiota</taxon>
        <taxon>Chlamydiia</taxon>
        <taxon>Parachlamydiales</taxon>
        <taxon>Simkaniaceae</taxon>
        <taxon>Candidatus Neptunichlamydia</taxon>
    </lineage>
</organism>
<proteinExistence type="predicted"/>
<comment type="caution">
    <text evidence="1">The sequence shown here is derived from an EMBL/GenBank/DDBJ whole genome shotgun (WGS) entry which is preliminary data.</text>
</comment>
<evidence type="ECO:0000313" key="2">
    <source>
        <dbReference type="Proteomes" id="UP001194714"/>
    </source>
</evidence>
<protein>
    <submittedName>
        <fullName evidence="1">Uncharacterized protein</fullName>
    </submittedName>
</protein>
<name>A0ABS0B0F7_9BACT</name>
<gene>
    <name evidence="1" type="ORF">NEPTK9_001366</name>
</gene>
<dbReference type="EMBL" id="JAAEJV010000044">
    <property type="protein sequence ID" value="MBF5059847.1"/>
    <property type="molecule type" value="Genomic_DNA"/>
</dbReference>